<keyword evidence="3" id="KW-1185">Reference proteome</keyword>
<dbReference type="GO" id="GO:0016747">
    <property type="term" value="F:acyltransferase activity, transferring groups other than amino-acyl groups"/>
    <property type="evidence" value="ECO:0007669"/>
    <property type="project" value="InterPro"/>
</dbReference>
<protein>
    <submittedName>
        <fullName evidence="2">Acetyltransferase (GNAT) domain-containing protein</fullName>
    </submittedName>
</protein>
<dbReference type="SUPFAM" id="SSF55729">
    <property type="entry name" value="Acyl-CoA N-acyltransferases (Nat)"/>
    <property type="match status" value="1"/>
</dbReference>
<dbReference type="InterPro" id="IPR000182">
    <property type="entry name" value="GNAT_dom"/>
</dbReference>
<name>A0A1G7GCP9_9PROT</name>
<dbReference type="AlphaFoldDB" id="A0A1G7GCP9"/>
<feature type="domain" description="N-acetyltransferase" evidence="1">
    <location>
        <begin position="1"/>
        <end position="160"/>
    </location>
</feature>
<organism evidence="2 3">
    <name type="scientific">Rhodospira trueperi</name>
    <dbReference type="NCBI Taxonomy" id="69960"/>
    <lineage>
        <taxon>Bacteria</taxon>
        <taxon>Pseudomonadati</taxon>
        <taxon>Pseudomonadota</taxon>
        <taxon>Alphaproteobacteria</taxon>
        <taxon>Rhodospirillales</taxon>
        <taxon>Rhodospirillaceae</taxon>
        <taxon>Rhodospira</taxon>
    </lineage>
</organism>
<accession>A0A1G7GCP9</accession>
<evidence type="ECO:0000259" key="1">
    <source>
        <dbReference type="PROSITE" id="PS51186"/>
    </source>
</evidence>
<dbReference type="Pfam" id="PF13302">
    <property type="entry name" value="Acetyltransf_3"/>
    <property type="match status" value="1"/>
</dbReference>
<dbReference type="OrthoDB" id="7852312at2"/>
<evidence type="ECO:0000313" key="2">
    <source>
        <dbReference type="EMBL" id="SDE85916.1"/>
    </source>
</evidence>
<reference evidence="2 3" key="1">
    <citation type="submission" date="2016-10" db="EMBL/GenBank/DDBJ databases">
        <authorList>
            <person name="de Groot N.N."/>
        </authorList>
    </citation>
    <scope>NUCLEOTIDE SEQUENCE [LARGE SCALE GENOMIC DNA]</scope>
    <source>
        <strain evidence="2 3">ATCC 700224</strain>
    </source>
</reference>
<gene>
    <name evidence="2" type="ORF">SAMN05421720_11438</name>
</gene>
<dbReference type="PROSITE" id="PS51186">
    <property type="entry name" value="GNAT"/>
    <property type="match status" value="1"/>
</dbReference>
<dbReference type="RefSeq" id="WP_092787639.1">
    <property type="nucleotide sequence ID" value="NZ_FNAP01000014.1"/>
</dbReference>
<sequence>MRLLAVPVEMAAALADHGFDALPPGLGISESRDFLVVAAIATQKLYAANGHEPPWIIYLAIDPGTNTVVGSCGFKAPCRDGTVEIASFTFPPFRGYGHGTAMTEALLNIARARPDVRRVIAHTRRRDGPACQILRGRGFQWSEPVDDPENGSVWRWIWASPPAGEHRS</sequence>
<dbReference type="Gene3D" id="3.40.630.30">
    <property type="match status" value="1"/>
</dbReference>
<proteinExistence type="predicted"/>
<dbReference type="STRING" id="69960.SAMN05421720_11438"/>
<dbReference type="CDD" id="cd04301">
    <property type="entry name" value="NAT_SF"/>
    <property type="match status" value="1"/>
</dbReference>
<dbReference type="EMBL" id="FNAP01000014">
    <property type="protein sequence ID" value="SDE85916.1"/>
    <property type="molecule type" value="Genomic_DNA"/>
</dbReference>
<evidence type="ECO:0000313" key="3">
    <source>
        <dbReference type="Proteomes" id="UP000199412"/>
    </source>
</evidence>
<dbReference type="InterPro" id="IPR016181">
    <property type="entry name" value="Acyl_CoA_acyltransferase"/>
</dbReference>
<keyword evidence="2" id="KW-0808">Transferase</keyword>
<dbReference type="Proteomes" id="UP000199412">
    <property type="component" value="Unassembled WGS sequence"/>
</dbReference>